<name>A0ABV0XXQ6_9TELE</name>
<reference evidence="1 2" key="1">
    <citation type="submission" date="2021-06" db="EMBL/GenBank/DDBJ databases">
        <authorList>
            <person name="Palmer J.M."/>
        </authorList>
    </citation>
    <scope>NUCLEOTIDE SEQUENCE [LARGE SCALE GENOMIC DNA]</scope>
    <source>
        <strain evidence="1 2">AS_MEX2019</strain>
        <tissue evidence="1">Muscle</tissue>
    </source>
</reference>
<accession>A0ABV0XXQ6</accession>
<evidence type="ECO:0000313" key="2">
    <source>
        <dbReference type="Proteomes" id="UP001469553"/>
    </source>
</evidence>
<dbReference type="EMBL" id="JAHRIP010016713">
    <property type="protein sequence ID" value="MEQ2286100.1"/>
    <property type="molecule type" value="Genomic_DNA"/>
</dbReference>
<protein>
    <submittedName>
        <fullName evidence="1">Uncharacterized protein</fullName>
    </submittedName>
</protein>
<organism evidence="1 2">
    <name type="scientific">Ameca splendens</name>
    <dbReference type="NCBI Taxonomy" id="208324"/>
    <lineage>
        <taxon>Eukaryota</taxon>
        <taxon>Metazoa</taxon>
        <taxon>Chordata</taxon>
        <taxon>Craniata</taxon>
        <taxon>Vertebrata</taxon>
        <taxon>Euteleostomi</taxon>
        <taxon>Actinopterygii</taxon>
        <taxon>Neopterygii</taxon>
        <taxon>Teleostei</taxon>
        <taxon>Neoteleostei</taxon>
        <taxon>Acanthomorphata</taxon>
        <taxon>Ovalentaria</taxon>
        <taxon>Atherinomorphae</taxon>
        <taxon>Cyprinodontiformes</taxon>
        <taxon>Goodeidae</taxon>
        <taxon>Ameca</taxon>
    </lineage>
</organism>
<dbReference type="Proteomes" id="UP001469553">
    <property type="component" value="Unassembled WGS sequence"/>
</dbReference>
<sequence length="107" mass="12400">MTLDPPQVRGYKVIYEQTICSSCDITLKEWVLTSKRLILAFPASSSNTDVLKKERKPKGHTLWNTLEHLIQEFPLQLLSSDYKVITIKRKLLQNHHPSQLTDNPKPF</sequence>
<gene>
    <name evidence="1" type="ORF">AMECASPLE_038670</name>
</gene>
<evidence type="ECO:0000313" key="1">
    <source>
        <dbReference type="EMBL" id="MEQ2286100.1"/>
    </source>
</evidence>
<proteinExistence type="predicted"/>
<keyword evidence="2" id="KW-1185">Reference proteome</keyword>
<comment type="caution">
    <text evidence="1">The sequence shown here is derived from an EMBL/GenBank/DDBJ whole genome shotgun (WGS) entry which is preliminary data.</text>
</comment>